<dbReference type="Proteomes" id="UP000826540">
    <property type="component" value="Chromosome"/>
</dbReference>
<organism evidence="1 2">
    <name type="scientific">Sphaerospermopsis torques-reginae ITEP-024</name>
    <dbReference type="NCBI Taxonomy" id="984208"/>
    <lineage>
        <taxon>Bacteria</taxon>
        <taxon>Bacillati</taxon>
        <taxon>Cyanobacteriota</taxon>
        <taxon>Cyanophyceae</taxon>
        <taxon>Nostocales</taxon>
        <taxon>Aphanizomenonaceae</taxon>
        <taxon>Sphaerospermopsis</taxon>
        <taxon>Sphaerospermopsis torques-reginae</taxon>
    </lineage>
</organism>
<protein>
    <submittedName>
        <fullName evidence="1">Uncharacterized protein</fullName>
    </submittedName>
</protein>
<sequence length="183" mass="21371">MKYWEYCCLFENVISAPSHITIDGELQKFDEDEYGFIKRIYNSANLLIFKVPSIVKEINYHHDIVHVYDDNTNQLIGYSITIITLNSGKEEEFHSLNNTVEALIGLGDSGWEVTATDMYYYGKDYNEHDIEKRYLLLDKLGLSIADGFIEEIQLTRTKYLMKREKNMSDSTLKAMERMRKILG</sequence>
<evidence type="ECO:0000313" key="1">
    <source>
        <dbReference type="EMBL" id="QYX30834.1"/>
    </source>
</evidence>
<dbReference type="RefSeq" id="WP_220608966.1">
    <property type="nucleotide sequence ID" value="NZ_CP080598.1"/>
</dbReference>
<dbReference type="EMBL" id="CP080598">
    <property type="protein sequence ID" value="QYX30834.1"/>
    <property type="molecule type" value="Genomic_DNA"/>
</dbReference>
<reference evidence="1 2" key="1">
    <citation type="journal article" date="2022" name="J. Am. Chem. Soc.">
        <title>Biosynthesis of Guanitoxin Enables Global Environmental Detection in Freshwater Cyanobacteria.</title>
        <authorList>
            <person name="Lima S.T."/>
            <person name="Fallon T.R."/>
            <person name="Cordoza J.L."/>
            <person name="Chekan J.R."/>
            <person name="Delbaje E."/>
            <person name="Hopiavuori A.R."/>
            <person name="Alvarenga D.O."/>
            <person name="Wood S.M."/>
            <person name="Luhavaya H."/>
            <person name="Baumgartner J.T."/>
            <person name="Dorr F.A."/>
            <person name="Etchegaray A."/>
            <person name="Pinto E."/>
            <person name="McKinnie S.M.K."/>
            <person name="Fiore M.F."/>
            <person name="Moore B.S."/>
        </authorList>
    </citation>
    <scope>NUCLEOTIDE SEQUENCE [LARGE SCALE GENOMIC DNA]</scope>
    <source>
        <strain evidence="1 2">ITEP-024</strain>
    </source>
</reference>
<accession>A0ABX8WWP3</accession>
<proteinExistence type="predicted"/>
<gene>
    <name evidence="1" type="ORF">K2F26_18490</name>
</gene>
<name>A0ABX8WWP3_9CYAN</name>
<keyword evidence="2" id="KW-1185">Reference proteome</keyword>
<evidence type="ECO:0000313" key="2">
    <source>
        <dbReference type="Proteomes" id="UP000826540"/>
    </source>
</evidence>